<evidence type="ECO:0000256" key="6">
    <source>
        <dbReference type="ARBA" id="ARBA00022900"/>
    </source>
</evidence>
<evidence type="ECO:0000259" key="12">
    <source>
        <dbReference type="SMART" id="SM01360"/>
    </source>
</evidence>
<dbReference type="InterPro" id="IPR036595">
    <property type="entry name" value="A-macroglobulin_rcpt-bd_sf"/>
</dbReference>
<dbReference type="Gene3D" id="2.60.120.1540">
    <property type="match status" value="1"/>
</dbReference>
<dbReference type="InterPro" id="IPR002890">
    <property type="entry name" value="MG2"/>
</dbReference>
<dbReference type="PANTHER" id="PTHR11412:SF165">
    <property type="entry name" value="ALPHA-2-MACROGLOBULIN"/>
    <property type="match status" value="1"/>
</dbReference>
<dbReference type="FunFam" id="1.50.10.20:FF:000001">
    <property type="entry name" value="CD109 isoform 1"/>
    <property type="match status" value="1"/>
</dbReference>
<feature type="domain" description="Alpha-2-macroglobulin" evidence="12">
    <location>
        <begin position="705"/>
        <end position="793"/>
    </location>
</feature>
<evidence type="ECO:0000256" key="1">
    <source>
        <dbReference type="ARBA" id="ARBA00004613"/>
    </source>
</evidence>
<dbReference type="SUPFAM" id="SSF49410">
    <property type="entry name" value="Alpha-macroglobulin receptor domain"/>
    <property type="match status" value="1"/>
</dbReference>
<dbReference type="GO" id="GO:0004867">
    <property type="term" value="F:serine-type endopeptidase inhibitor activity"/>
    <property type="evidence" value="ECO:0007669"/>
    <property type="project" value="UniProtKB-KW"/>
</dbReference>
<dbReference type="InterPro" id="IPR001599">
    <property type="entry name" value="Macroglobln_a2"/>
</dbReference>
<dbReference type="InterPro" id="IPR008930">
    <property type="entry name" value="Terpenoid_cyclase/PrenylTrfase"/>
</dbReference>
<accession>A0A8C9G754</accession>
<comment type="subunit">
    <text evidence="10">Homotetramer; disulfide-linked.</text>
</comment>
<dbReference type="GO" id="GO:0005615">
    <property type="term" value="C:extracellular space"/>
    <property type="evidence" value="ECO:0007669"/>
    <property type="project" value="InterPro"/>
</dbReference>
<dbReference type="SUPFAM" id="SSF81296">
    <property type="entry name" value="E set domains"/>
    <property type="match status" value="1"/>
</dbReference>
<dbReference type="FunFam" id="2.60.40.1930:FF:000001">
    <property type="entry name" value="CD109 isoform 3"/>
    <property type="match status" value="1"/>
</dbReference>
<evidence type="ECO:0000256" key="4">
    <source>
        <dbReference type="ARBA" id="ARBA00022690"/>
    </source>
</evidence>
<evidence type="ECO:0000259" key="13">
    <source>
        <dbReference type="SMART" id="SM01361"/>
    </source>
</evidence>
<dbReference type="InterPro" id="IPR019742">
    <property type="entry name" value="MacrogloblnA2_CS"/>
</dbReference>
<evidence type="ECO:0000256" key="8">
    <source>
        <dbReference type="ARBA" id="ARBA00023157"/>
    </source>
</evidence>
<proteinExistence type="inferred from homology"/>
<dbReference type="SMART" id="SM01360">
    <property type="entry name" value="A2M"/>
    <property type="match status" value="1"/>
</dbReference>
<dbReference type="InterPro" id="IPR041555">
    <property type="entry name" value="MG3"/>
</dbReference>
<dbReference type="SMART" id="SM01359">
    <property type="entry name" value="A2M_N_2"/>
    <property type="match status" value="1"/>
</dbReference>
<dbReference type="Pfam" id="PF17791">
    <property type="entry name" value="MG3"/>
    <property type="match status" value="1"/>
</dbReference>
<keyword evidence="3" id="KW-0964">Secreted</keyword>
<comment type="subcellular location">
    <subcellularLocation>
        <location evidence="1">Secreted</location>
    </subcellularLocation>
</comment>
<dbReference type="Pfam" id="PF01835">
    <property type="entry name" value="MG2"/>
    <property type="match status" value="1"/>
</dbReference>
<dbReference type="SMART" id="SM01419">
    <property type="entry name" value="Thiol-ester_cl"/>
    <property type="match status" value="1"/>
</dbReference>
<feature type="domain" description="Alpha-2-macroglobulin bait region" evidence="11">
    <location>
        <begin position="448"/>
        <end position="593"/>
    </location>
</feature>
<dbReference type="InterPro" id="IPR047565">
    <property type="entry name" value="Alpha-macroglob_thiol-ester_cl"/>
</dbReference>
<dbReference type="Ensembl" id="ENSPSTT00000027478.1">
    <property type="protein sequence ID" value="ENSPSTP00000026120.1"/>
    <property type="gene ID" value="ENSPSTG00000018780.1"/>
</dbReference>
<dbReference type="Proteomes" id="UP000694428">
    <property type="component" value="Unplaced"/>
</dbReference>
<evidence type="ECO:0000256" key="3">
    <source>
        <dbReference type="ARBA" id="ARBA00022525"/>
    </source>
</evidence>
<evidence type="ECO:0000256" key="5">
    <source>
        <dbReference type="ARBA" id="ARBA00022729"/>
    </source>
</evidence>
<evidence type="ECO:0000259" key="11">
    <source>
        <dbReference type="SMART" id="SM01359"/>
    </source>
</evidence>
<organism evidence="14 15">
    <name type="scientific">Pavo cristatus</name>
    <name type="common">Indian peafowl</name>
    <name type="synonym">Blue peafowl</name>
    <dbReference type="NCBI Taxonomy" id="9049"/>
    <lineage>
        <taxon>Eukaryota</taxon>
        <taxon>Metazoa</taxon>
        <taxon>Chordata</taxon>
        <taxon>Craniata</taxon>
        <taxon>Vertebrata</taxon>
        <taxon>Euteleostomi</taxon>
        <taxon>Archelosauria</taxon>
        <taxon>Archosauria</taxon>
        <taxon>Dinosauria</taxon>
        <taxon>Saurischia</taxon>
        <taxon>Theropoda</taxon>
        <taxon>Coelurosauria</taxon>
        <taxon>Aves</taxon>
        <taxon>Neognathae</taxon>
        <taxon>Galloanserae</taxon>
        <taxon>Galliformes</taxon>
        <taxon>Phasianidae</taxon>
        <taxon>Phasianinae</taxon>
        <taxon>Pavo</taxon>
    </lineage>
</organism>
<dbReference type="Gene3D" id="2.60.40.1930">
    <property type="match status" value="2"/>
</dbReference>
<dbReference type="InterPro" id="IPR009048">
    <property type="entry name" value="A-macroglobulin_rcpt-bd"/>
</dbReference>
<dbReference type="Gene3D" id="1.50.10.20">
    <property type="match status" value="1"/>
</dbReference>
<feature type="domain" description="Alpha-macroglobulin receptor-binding" evidence="13">
    <location>
        <begin position="1316"/>
        <end position="1391"/>
    </location>
</feature>
<dbReference type="InterPro" id="IPR013783">
    <property type="entry name" value="Ig-like_fold"/>
</dbReference>
<keyword evidence="4" id="KW-0646">Protease inhibitor</keyword>
<dbReference type="Gene3D" id="2.60.40.690">
    <property type="entry name" value="Alpha-macroglobulin, receptor-binding domain"/>
    <property type="match status" value="1"/>
</dbReference>
<keyword evidence="9" id="KW-0325">Glycoprotein</keyword>
<dbReference type="Pfam" id="PF07678">
    <property type="entry name" value="TED_complement"/>
    <property type="match status" value="1"/>
</dbReference>
<keyword evidence="8" id="KW-1015">Disulfide bond</keyword>
<name>A0A8C9G754_PAVCR</name>
<dbReference type="SUPFAM" id="SSF48239">
    <property type="entry name" value="Terpenoid cyclases/Protein prenyltransferases"/>
    <property type="match status" value="1"/>
</dbReference>
<dbReference type="InterPro" id="IPR011625">
    <property type="entry name" value="A2M_N_BRD"/>
</dbReference>
<sequence>MLYVLILIRSRTAAFTFLLSMRRIWKPGQAKKGVATEVGVFSTLELQYMVLLPFLIHTDSPEKVCVQLTHLNESVTLSATLEYQGENRIKQSCPSFFSQLSKSNSTSVALLTVTVKGETLQFRSSKSVLVKNSESLVFVQTDKPIYKPGQTVLFRIVSLDKDFHPVNEKDPQRNRVYQWQGVELETGLTQLSFPLTSDPIQGSYKIVVQKNFISHVEHSFTVEEYGKERRYGLQVRLMKYLFLCYTYGKPVPGLVSVQVCRKFSHSASHCYRTEEAVCEEFTRQADSHGCVSAVVRTKIFQLWHRGYKMSVEVQGKITEDGIVVTGTGSCEITSIMSKVSFDLLDSHYRPGLPLFGRVKLVDGNDAPIANETIRISVNGDIYKGNYTTDEQGQSWFSINTTTFTEASLEIRAEYKPELNCYDSNWITPSYEHAMRRISRFYSPSKSFLKIEPKLEMLSCGSSAEIQVHYIFTPEAIEQQRKIIIYYLVRIAGTFCYIAKYFFFLLAYGIFQLILPVEVTIAPLAQMLVYTTSSSGEVIASTAEFQVESCLLNKVNLSFVPKEELPASNTSLKLHSSPRSLCALRAVDRSVLLMKPEDELSPSSVYNLLPLKELRGYSFKDYYLEEEDVNPCVSLDNILLNGFTYIPISPDGEGDAYDILKLLGLKVFTSNKIHKPEVCQHYTAHMMERSYSGPSKKTCFILSPHNYLKFTIISEGNAELDVTIPDTITEWKASAFCMSPDSGFGLSPTVSLRAFQPFFVELTLPYSVVRGEAFTLKATVFNYLTACIRVSVILAQSTQFLATPVEKEEDSHCLCENGRKTVAWLVNPKSLGKSRRMLRTAGRNSLCCSPILVSEVRATVSWKILQLCVSSEVMREVKPGRLLVSKAVSSAKRNIKSYSDLMGTAMQNLHQLLQMPFGCGEQNMVLFAPNIYVLDYLNKTGQLSEEVKSKAIGYLVSGYQRQMNYKHPDGSYSTFGPRYGQVGNTWLTAFVLKCFAQARSHIFIDEKHIQDALIWLSQNQKENGCFRSSGMLLNNAMKGGVNDEVTLTAYITIALLEIPLPVTHSVVRNALFCLETAGNGKENHVYTKALLAYAFALAGKEEKRKAFLGSLEKEAVKKDGSVHWQRPGKEPEADLPYYRYKAPSAEVEMTAYVLLAHLTTQPAPSQEELSLASLIAKWIIGQQNPNGGFSSTQDTVVALQALSLYGVSTYAKSGAASKVTLRSGGDFQQDFHVDPSNRLLLQHVPLPQVPGEYSIEVSGEGCVYLQTSLKYNVQPKQESAPFLLHVHTNPETCEDSKAHKVFDIGINVSYTGGRSVSNMVIIDVKMLSGFIPAKSSVRKLAHHQVIERTEFSTNHVLVYLEKVSLHLGLEWDTKTQALETFGHPRQNTRVSKLPWI</sequence>
<dbReference type="Gene3D" id="2.20.130.20">
    <property type="match status" value="1"/>
</dbReference>
<dbReference type="InterPro" id="IPR041813">
    <property type="entry name" value="A2M_TED"/>
</dbReference>
<protein>
    <submittedName>
        <fullName evidence="14">Alpha-2-macroglobulin</fullName>
    </submittedName>
</protein>
<dbReference type="Gene3D" id="2.60.40.10">
    <property type="entry name" value="Immunoglobulins"/>
    <property type="match status" value="2"/>
</dbReference>
<dbReference type="InterPro" id="IPR014756">
    <property type="entry name" value="Ig_E-set"/>
</dbReference>
<dbReference type="PROSITE" id="PS00477">
    <property type="entry name" value="ALPHA_2_MACROGLOBULIN"/>
    <property type="match status" value="1"/>
</dbReference>
<reference evidence="14" key="1">
    <citation type="submission" date="2025-08" db="UniProtKB">
        <authorList>
            <consortium name="Ensembl"/>
        </authorList>
    </citation>
    <scope>IDENTIFICATION</scope>
</reference>
<keyword evidence="15" id="KW-1185">Reference proteome</keyword>
<evidence type="ECO:0000256" key="9">
    <source>
        <dbReference type="ARBA" id="ARBA00023180"/>
    </source>
</evidence>
<evidence type="ECO:0000256" key="10">
    <source>
        <dbReference type="ARBA" id="ARBA00038769"/>
    </source>
</evidence>
<reference evidence="14" key="2">
    <citation type="submission" date="2025-09" db="UniProtKB">
        <authorList>
            <consortium name="Ensembl"/>
        </authorList>
    </citation>
    <scope>IDENTIFICATION</scope>
</reference>
<evidence type="ECO:0000256" key="2">
    <source>
        <dbReference type="ARBA" id="ARBA00010952"/>
    </source>
</evidence>
<dbReference type="PANTHER" id="PTHR11412">
    <property type="entry name" value="MACROGLOBULIN / COMPLEMENT"/>
    <property type="match status" value="1"/>
</dbReference>
<dbReference type="Pfam" id="PF00207">
    <property type="entry name" value="A2M"/>
    <property type="match status" value="1"/>
</dbReference>
<keyword evidence="7" id="KW-0882">Thioester bond</keyword>
<dbReference type="Pfam" id="PF17789">
    <property type="entry name" value="MG4"/>
    <property type="match status" value="1"/>
</dbReference>
<dbReference type="CDD" id="cd02897">
    <property type="entry name" value="A2M_2"/>
    <property type="match status" value="1"/>
</dbReference>
<dbReference type="Pfam" id="PF07703">
    <property type="entry name" value="A2M_BRD"/>
    <property type="match status" value="1"/>
</dbReference>
<dbReference type="InterPro" id="IPR011626">
    <property type="entry name" value="Alpha-macroglobulin_TED"/>
</dbReference>
<dbReference type="SMART" id="SM01361">
    <property type="entry name" value="A2M_recep"/>
    <property type="match status" value="1"/>
</dbReference>
<comment type="similarity">
    <text evidence="2">Belongs to the protease inhibitor I39 (alpha-2-macroglobulin) family.</text>
</comment>
<evidence type="ECO:0000256" key="7">
    <source>
        <dbReference type="ARBA" id="ARBA00022966"/>
    </source>
</evidence>
<evidence type="ECO:0000313" key="14">
    <source>
        <dbReference type="Ensembl" id="ENSPSTP00000026120.1"/>
    </source>
</evidence>
<keyword evidence="5" id="KW-0732">Signal</keyword>
<keyword evidence="6" id="KW-0722">Serine protease inhibitor</keyword>
<dbReference type="InterPro" id="IPR040839">
    <property type="entry name" value="MG4"/>
</dbReference>
<dbReference type="InterPro" id="IPR050473">
    <property type="entry name" value="A2M/Complement_sys"/>
</dbReference>
<dbReference type="Pfam" id="PF07677">
    <property type="entry name" value="A2M_recep"/>
    <property type="match status" value="1"/>
</dbReference>
<evidence type="ECO:0000313" key="15">
    <source>
        <dbReference type="Proteomes" id="UP000694428"/>
    </source>
</evidence>